<dbReference type="PANTHER" id="PTHR43867">
    <property type="entry name" value="CELLULOSE SYNTHASE CATALYTIC SUBUNIT A [UDP-FORMING]"/>
    <property type="match status" value="1"/>
</dbReference>
<comment type="cofactor">
    <cofactor evidence="7">
        <name>Mg(2+)</name>
        <dbReference type="ChEBI" id="CHEBI:18420"/>
    </cofactor>
</comment>
<feature type="transmembrane region" description="Helical" evidence="7">
    <location>
        <begin position="448"/>
        <end position="467"/>
    </location>
</feature>
<feature type="transmembrane region" description="Helical" evidence="7">
    <location>
        <begin position="416"/>
        <end position="436"/>
    </location>
</feature>
<evidence type="ECO:0000313" key="10">
    <source>
        <dbReference type="Proteomes" id="UP000642488"/>
    </source>
</evidence>
<evidence type="ECO:0000313" key="9">
    <source>
        <dbReference type="EMBL" id="MBJ3763619.1"/>
    </source>
</evidence>
<evidence type="ECO:0000256" key="3">
    <source>
        <dbReference type="ARBA" id="ARBA00022679"/>
    </source>
</evidence>
<evidence type="ECO:0000256" key="7">
    <source>
        <dbReference type="RuleBase" id="RU365020"/>
    </source>
</evidence>
<evidence type="ECO:0000256" key="8">
    <source>
        <dbReference type="SAM" id="MobiDB-lite"/>
    </source>
</evidence>
<dbReference type="GO" id="GO:0035438">
    <property type="term" value="F:cyclic-di-GMP binding"/>
    <property type="evidence" value="ECO:0007669"/>
    <property type="project" value="InterPro"/>
</dbReference>
<comment type="pathway">
    <text evidence="7">Glycan metabolism; bacterial cellulose biosynthesis.</text>
</comment>
<dbReference type="AlphaFoldDB" id="A0A934IKG0"/>
<reference evidence="9" key="1">
    <citation type="submission" date="2020-12" db="EMBL/GenBank/DDBJ databases">
        <title>Bacterial taxonomy.</title>
        <authorList>
            <person name="Pan X."/>
        </authorList>
    </citation>
    <scope>NUCLEOTIDE SEQUENCE</scope>
    <source>
        <strain evidence="9">KCTC 52957</strain>
    </source>
</reference>
<dbReference type="GO" id="GO:0030244">
    <property type="term" value="P:cellulose biosynthetic process"/>
    <property type="evidence" value="ECO:0007669"/>
    <property type="project" value="UniProtKB-KW"/>
</dbReference>
<dbReference type="PANTHER" id="PTHR43867:SF2">
    <property type="entry name" value="CELLULOSE SYNTHASE CATALYTIC SUBUNIT A [UDP-FORMING]"/>
    <property type="match status" value="1"/>
</dbReference>
<dbReference type="CDD" id="cd06421">
    <property type="entry name" value="CESA_CelA_like"/>
    <property type="match status" value="1"/>
</dbReference>
<dbReference type="SUPFAM" id="SSF53448">
    <property type="entry name" value="Nucleotide-diphospho-sugar transferases"/>
    <property type="match status" value="1"/>
</dbReference>
<keyword evidence="5 7" id="KW-1133">Transmembrane helix</keyword>
<keyword evidence="7" id="KW-1003">Cell membrane</keyword>
<keyword evidence="7" id="KW-0973">c-di-GMP</keyword>
<accession>A0A934IKG0</accession>
<dbReference type="GO" id="GO:0005886">
    <property type="term" value="C:plasma membrane"/>
    <property type="evidence" value="ECO:0007669"/>
    <property type="project" value="UniProtKB-SubCell"/>
</dbReference>
<feature type="transmembrane region" description="Helical" evidence="7">
    <location>
        <begin position="12"/>
        <end position="35"/>
    </location>
</feature>
<dbReference type="InterPro" id="IPR029044">
    <property type="entry name" value="Nucleotide-diphossugar_trans"/>
</dbReference>
<evidence type="ECO:0000256" key="5">
    <source>
        <dbReference type="ARBA" id="ARBA00022989"/>
    </source>
</evidence>
<proteinExistence type="predicted"/>
<sequence length="809" mass="89131">MADFFNRKRQLPLGHAIWISLWLVVGFVCVVLASIPISTWAQALLGVAGVLGVVLLRPLADQAAPRFALLSIAGAMVLRYWIWRVTETLPGLDSPISLVFATLLLLTETYAICIFFLTAFMTSDPLTRPMPPTVRVDELPTVNVLVPSYNEPASMLKITLAAARNMHYPPDKMCVVLCDDGGTDERIASDDPQKSKQSAERRAELQALCADLGVVYSTRARNEHAKAGNMSAALERLDGDLVAVFDADHVPSRDFLARTAGYFVKHEDLFLVQTPHFFLNPDPIMRNVGLVDNCPPENEMFYGHVHRGLDRWHGTFFCGSAALIRRRALDSVGGFSGETITEDAETALDIHATGWRSIYVNRAMIAGLQPETFTSFIEQRGRWAAGMMQMLLLKNPLMRKGLGVTQRLCYINSMTFWFFPIIRMTFLLAPLCYLFFGLEIFVATRSEVVAYMATYVATSFIVQNALFNRSRWPLMSELYETAQAPYLSRAVLKTFLKPRGAKFNVTAKDETLDEASITPIAGPLLWTFALMVAGVVAAGIRYYLFPGDREVLQVVGGWAVFNLILIGAALPCLRETQQRRGAPRVPLEEPALVALAGHPNRKLGGVVLDGSLSGMQVKIVSDEGIAPGQITEGAPIKVLPALAEAPALAHPIAGHIRWTRREDKAILVGIEYDEDQPNIVAETIGQMIYGKSSRWAARREHYFHEMGLLGGLGYILRLSVTGTFTTLKALMAEPARRKAAEARRLNAHVTEEPLIHEQVFAGYEDGRQPTFSIEHFKPDDDKGRDAPAAKTAAPGEPALHSFAAAGAGR</sequence>
<dbReference type="InterPro" id="IPR003919">
    <property type="entry name" value="Cell_synth_A"/>
</dbReference>
<dbReference type="Proteomes" id="UP000642488">
    <property type="component" value="Unassembled WGS sequence"/>
</dbReference>
<keyword evidence="3 7" id="KW-0808">Transferase</keyword>
<feature type="transmembrane region" description="Helical" evidence="7">
    <location>
        <begin position="524"/>
        <end position="545"/>
    </location>
</feature>
<keyword evidence="7" id="KW-0997">Cell inner membrane</keyword>
<evidence type="ECO:0000256" key="2">
    <source>
        <dbReference type="ARBA" id="ARBA00022676"/>
    </source>
</evidence>
<dbReference type="EC" id="2.4.1.12" evidence="7"/>
<feature type="transmembrane region" description="Helical" evidence="7">
    <location>
        <begin position="67"/>
        <end position="83"/>
    </location>
</feature>
<evidence type="ECO:0000256" key="1">
    <source>
        <dbReference type="ARBA" id="ARBA00004141"/>
    </source>
</evidence>
<name>A0A934IKG0_9RHOB</name>
<dbReference type="GO" id="GO:0006011">
    <property type="term" value="P:UDP-alpha-D-glucose metabolic process"/>
    <property type="evidence" value="ECO:0007669"/>
    <property type="project" value="InterPro"/>
</dbReference>
<gene>
    <name evidence="9" type="primary">bcsA</name>
    <name evidence="9" type="ORF">ILP92_12755</name>
</gene>
<dbReference type="RefSeq" id="WP_198916795.1">
    <property type="nucleotide sequence ID" value="NZ_JAEKPD010000013.1"/>
</dbReference>
<dbReference type="PRINTS" id="PR01439">
    <property type="entry name" value="CELLSNTHASEA"/>
</dbReference>
<evidence type="ECO:0000256" key="4">
    <source>
        <dbReference type="ARBA" id="ARBA00022692"/>
    </source>
</evidence>
<dbReference type="Gene3D" id="3.90.550.10">
    <property type="entry name" value="Spore Coat Polysaccharide Biosynthesis Protein SpsA, Chain A"/>
    <property type="match status" value="1"/>
</dbReference>
<keyword evidence="4 7" id="KW-0812">Transmembrane</keyword>
<dbReference type="NCBIfam" id="TIGR03030">
    <property type="entry name" value="CelA"/>
    <property type="match status" value="1"/>
</dbReference>
<keyword evidence="2 7" id="KW-0328">Glycosyltransferase</keyword>
<feature type="transmembrane region" description="Helical" evidence="7">
    <location>
        <begin position="41"/>
        <end position="60"/>
    </location>
</feature>
<feature type="transmembrane region" description="Helical" evidence="7">
    <location>
        <begin position="95"/>
        <end position="120"/>
    </location>
</feature>
<comment type="function">
    <text evidence="7">Catalytic subunit of cellulose synthase. It polymerizes uridine 5'-diphosphate glucose to cellulose.</text>
</comment>
<keyword evidence="10" id="KW-1185">Reference proteome</keyword>
<feature type="compositionally biased region" description="Basic and acidic residues" evidence="8">
    <location>
        <begin position="774"/>
        <end position="787"/>
    </location>
</feature>
<dbReference type="Gene3D" id="2.40.10.220">
    <property type="entry name" value="predicted glycosyltransferase like domains"/>
    <property type="match status" value="1"/>
</dbReference>
<feature type="transmembrane region" description="Helical" evidence="7">
    <location>
        <begin position="551"/>
        <end position="573"/>
    </location>
</feature>
<dbReference type="GO" id="GO:0016760">
    <property type="term" value="F:cellulose synthase (UDP-forming) activity"/>
    <property type="evidence" value="ECO:0007669"/>
    <property type="project" value="UniProtKB-EC"/>
</dbReference>
<comment type="subcellular location">
    <subcellularLocation>
        <location evidence="7">Cell inner membrane</location>
    </subcellularLocation>
    <subcellularLocation>
        <location evidence="1">Membrane</location>
        <topology evidence="1">Multi-pass membrane protein</topology>
    </subcellularLocation>
</comment>
<comment type="caution">
    <text evidence="9">The sequence shown here is derived from an EMBL/GenBank/DDBJ whole genome shotgun (WGS) entry which is preliminary data.</text>
</comment>
<protein>
    <recommendedName>
        <fullName evidence="7">Cellulose synthase catalytic subunit [UDP-forming]</fullName>
        <ecNumber evidence="7">2.4.1.12</ecNumber>
    </recommendedName>
</protein>
<evidence type="ECO:0000256" key="6">
    <source>
        <dbReference type="ARBA" id="ARBA00023136"/>
    </source>
</evidence>
<dbReference type="Pfam" id="PF13641">
    <property type="entry name" value="Glyco_tranf_2_3"/>
    <property type="match status" value="1"/>
</dbReference>
<organism evidence="9 10">
    <name type="scientific">Palleronia pontilimi</name>
    <dbReference type="NCBI Taxonomy" id="1964209"/>
    <lineage>
        <taxon>Bacteria</taxon>
        <taxon>Pseudomonadati</taxon>
        <taxon>Pseudomonadota</taxon>
        <taxon>Alphaproteobacteria</taxon>
        <taxon>Rhodobacterales</taxon>
        <taxon>Roseobacteraceae</taxon>
        <taxon>Palleronia</taxon>
    </lineage>
</organism>
<dbReference type="EMBL" id="JAEKPD010000013">
    <property type="protein sequence ID" value="MBJ3763619.1"/>
    <property type="molecule type" value="Genomic_DNA"/>
</dbReference>
<feature type="region of interest" description="Disordered" evidence="8">
    <location>
        <begin position="771"/>
        <end position="809"/>
    </location>
</feature>
<keyword evidence="7" id="KW-0135">Cellulose biosynthesis</keyword>
<keyword evidence="6 7" id="KW-0472">Membrane</keyword>
<comment type="catalytic activity">
    <reaction evidence="7">
        <text>[(1-&gt;4)-beta-D-glucosyl](n) + UDP-alpha-D-glucose = [(1-&gt;4)-beta-D-glucosyl](n+1) + UDP + H(+)</text>
        <dbReference type="Rhea" id="RHEA:19929"/>
        <dbReference type="Rhea" id="RHEA-COMP:10033"/>
        <dbReference type="Rhea" id="RHEA-COMP:10034"/>
        <dbReference type="ChEBI" id="CHEBI:15378"/>
        <dbReference type="ChEBI" id="CHEBI:18246"/>
        <dbReference type="ChEBI" id="CHEBI:58223"/>
        <dbReference type="ChEBI" id="CHEBI:58885"/>
        <dbReference type="EC" id="2.4.1.12"/>
    </reaction>
</comment>
<dbReference type="InterPro" id="IPR050321">
    <property type="entry name" value="Glycosyltr_2/OpgH_subfam"/>
</dbReference>